<dbReference type="PANTHER" id="PTHR13451:SF0">
    <property type="entry name" value="CROSSOVER JUNCTION ENDONUCLEASE MUS81"/>
    <property type="match status" value="1"/>
</dbReference>
<comment type="subunit">
    <text evidence="16">Interacts with EME1.</text>
</comment>
<evidence type="ECO:0000256" key="7">
    <source>
        <dbReference type="ARBA" id="ARBA00022759"/>
    </source>
</evidence>
<evidence type="ECO:0000256" key="6">
    <source>
        <dbReference type="ARBA" id="ARBA00022723"/>
    </source>
</evidence>
<evidence type="ECO:0000313" key="19">
    <source>
        <dbReference type="EMBL" id="KAF6014775.1"/>
    </source>
</evidence>
<evidence type="ECO:0000256" key="4">
    <source>
        <dbReference type="ARBA" id="ARBA00017114"/>
    </source>
</evidence>
<evidence type="ECO:0000256" key="1">
    <source>
        <dbReference type="ARBA" id="ARBA00001946"/>
    </source>
</evidence>
<name>A0A7D9H467_DEKBR</name>
<dbReference type="GO" id="GO:0005634">
    <property type="term" value="C:nucleus"/>
    <property type="evidence" value="ECO:0007669"/>
    <property type="project" value="UniProtKB-SubCell"/>
</dbReference>
<accession>A0A7D9H467</accession>
<keyword evidence="11 16" id="KW-0233">DNA recombination</keyword>
<keyword evidence="21" id="KW-1185">Reference proteome</keyword>
<reference evidence="20 21" key="1">
    <citation type="submission" date="2019-07" db="EMBL/GenBank/DDBJ databases">
        <authorList>
            <person name="Friedrich A."/>
            <person name="Schacherer J."/>
        </authorList>
    </citation>
    <scope>NUCLEOTIDE SEQUENCE [LARGE SCALE GENOMIC DNA]</scope>
</reference>
<evidence type="ECO:0000256" key="12">
    <source>
        <dbReference type="ARBA" id="ARBA00023204"/>
    </source>
</evidence>
<evidence type="ECO:0000313" key="20">
    <source>
        <dbReference type="EMBL" id="VUG19289.1"/>
    </source>
</evidence>
<dbReference type="Gene3D" id="1.10.150.110">
    <property type="entry name" value="DNA polymerase beta, N-terminal domain-like"/>
    <property type="match status" value="1"/>
</dbReference>
<dbReference type="AlphaFoldDB" id="A0A7D9H467"/>
<dbReference type="GO" id="GO:0031573">
    <property type="term" value="P:mitotic intra-S DNA damage checkpoint signaling"/>
    <property type="evidence" value="ECO:0007669"/>
    <property type="project" value="TreeGrafter"/>
</dbReference>
<dbReference type="GO" id="GO:0003677">
    <property type="term" value="F:DNA binding"/>
    <property type="evidence" value="ECO:0007669"/>
    <property type="project" value="UniProtKB-UniRule"/>
</dbReference>
<comment type="subcellular location">
    <subcellularLocation>
        <location evidence="2 16">Nucleus</location>
    </subcellularLocation>
</comment>
<dbReference type="InterPro" id="IPR006166">
    <property type="entry name" value="ERCC4_domain"/>
</dbReference>
<evidence type="ECO:0000256" key="3">
    <source>
        <dbReference type="ARBA" id="ARBA00010015"/>
    </source>
</evidence>
<dbReference type="Pfam" id="PF02732">
    <property type="entry name" value="ERCC4"/>
    <property type="match status" value="1"/>
</dbReference>
<dbReference type="EMBL" id="CABFWN010000004">
    <property type="protein sequence ID" value="VUG19289.1"/>
    <property type="molecule type" value="Genomic_DNA"/>
</dbReference>
<dbReference type="GO" id="GO:0048257">
    <property type="term" value="F:3'-flap endonuclease activity"/>
    <property type="evidence" value="ECO:0007669"/>
    <property type="project" value="TreeGrafter"/>
</dbReference>
<comment type="cofactor">
    <cofactor evidence="1 16">
        <name>Mg(2+)</name>
        <dbReference type="ChEBI" id="CHEBI:18420"/>
    </cofactor>
</comment>
<dbReference type="InterPro" id="IPR010996">
    <property type="entry name" value="HHH_MUS81"/>
</dbReference>
<keyword evidence="7 16" id="KW-0255">Endonuclease</keyword>
<evidence type="ECO:0000256" key="15">
    <source>
        <dbReference type="ARBA" id="ARBA00058015"/>
    </source>
</evidence>
<keyword evidence="9 16" id="KW-0378">Hydrolase</keyword>
<evidence type="ECO:0000256" key="14">
    <source>
        <dbReference type="ARBA" id="ARBA00023254"/>
    </source>
</evidence>
<dbReference type="Pfam" id="PF14716">
    <property type="entry name" value="HHH_8"/>
    <property type="match status" value="1"/>
</dbReference>
<organism evidence="20 21">
    <name type="scientific">Dekkera bruxellensis</name>
    <name type="common">Brettanomyces custersii</name>
    <dbReference type="NCBI Taxonomy" id="5007"/>
    <lineage>
        <taxon>Eukaryota</taxon>
        <taxon>Fungi</taxon>
        <taxon>Dikarya</taxon>
        <taxon>Ascomycota</taxon>
        <taxon>Saccharomycotina</taxon>
        <taxon>Pichiomycetes</taxon>
        <taxon>Pichiales</taxon>
        <taxon>Pichiaceae</taxon>
        <taxon>Brettanomyces</taxon>
    </lineage>
</organism>
<dbReference type="SMART" id="SM00891">
    <property type="entry name" value="ERCC4"/>
    <property type="match status" value="1"/>
</dbReference>
<dbReference type="GO" id="GO:0000727">
    <property type="term" value="P:double-strand break repair via break-induced replication"/>
    <property type="evidence" value="ECO:0007669"/>
    <property type="project" value="UniProtKB-UniRule"/>
</dbReference>
<evidence type="ECO:0000256" key="17">
    <source>
        <dbReference type="SAM" id="MobiDB-lite"/>
    </source>
</evidence>
<dbReference type="InterPro" id="IPR011335">
    <property type="entry name" value="Restrct_endonuc-II-like"/>
</dbReference>
<evidence type="ECO:0000256" key="13">
    <source>
        <dbReference type="ARBA" id="ARBA00023242"/>
    </source>
</evidence>
<keyword evidence="12 16" id="KW-0234">DNA repair</keyword>
<dbReference type="Pfam" id="PF21136">
    <property type="entry name" value="WHD_MUS81"/>
    <property type="match status" value="1"/>
</dbReference>
<dbReference type="FunFam" id="3.40.50.10130:FF:000005">
    <property type="entry name" value="crossover junction endonuclease MUS81 isoform X1"/>
    <property type="match status" value="1"/>
</dbReference>
<dbReference type="CDD" id="cd20074">
    <property type="entry name" value="XPF_nuclease_Mus81"/>
    <property type="match status" value="1"/>
</dbReference>
<dbReference type="SUPFAM" id="SSF52980">
    <property type="entry name" value="Restriction endonuclease-like"/>
    <property type="match status" value="1"/>
</dbReference>
<protein>
    <recommendedName>
        <fullName evidence="4 16">Crossover junction endonuclease MUS81</fullName>
        <ecNumber evidence="16">3.1.22.-</ecNumber>
    </recommendedName>
</protein>
<dbReference type="FunFam" id="1.10.10.10:FF:000307">
    <property type="entry name" value="Crossover junction endonuclease MUS81"/>
    <property type="match status" value="1"/>
</dbReference>
<evidence type="ECO:0000256" key="11">
    <source>
        <dbReference type="ARBA" id="ARBA00023172"/>
    </source>
</evidence>
<dbReference type="InterPro" id="IPR047417">
    <property type="entry name" value="WHD_MUS81"/>
</dbReference>
<evidence type="ECO:0000259" key="18">
    <source>
        <dbReference type="SMART" id="SM00891"/>
    </source>
</evidence>
<dbReference type="InterPro" id="IPR042530">
    <property type="entry name" value="EME1/EME2_C"/>
</dbReference>
<reference evidence="19 22" key="2">
    <citation type="journal article" date="2020" name="Appl. Microbiol. Biotechnol.">
        <title>Targeted gene deletion in Brettanomyces bruxellensis with an expression-free CRISPR-Cas9 system.</title>
        <authorList>
            <person name="Varela C."/>
            <person name="Bartel C."/>
            <person name="Onetto C."/>
            <person name="Borneman A."/>
        </authorList>
    </citation>
    <scope>NUCLEOTIDE SEQUENCE [LARGE SCALE GENOMIC DNA]</scope>
    <source>
        <strain evidence="19 22">AWRI1613</strain>
    </source>
</reference>
<keyword evidence="14" id="KW-0469">Meiosis</keyword>
<dbReference type="Proteomes" id="UP000568158">
    <property type="component" value="Unassembled WGS sequence"/>
</dbReference>
<dbReference type="GO" id="GO:0048476">
    <property type="term" value="C:Holliday junction resolvase complex"/>
    <property type="evidence" value="ECO:0007669"/>
    <property type="project" value="UniProtKB-UniRule"/>
</dbReference>
<keyword evidence="6 16" id="KW-0479">Metal-binding</keyword>
<dbReference type="GO" id="GO:0046872">
    <property type="term" value="F:metal ion binding"/>
    <property type="evidence" value="ECO:0007669"/>
    <property type="project" value="UniProtKB-UniRule"/>
</dbReference>
<evidence type="ECO:0000256" key="8">
    <source>
        <dbReference type="ARBA" id="ARBA00022763"/>
    </source>
</evidence>
<dbReference type="InterPro" id="IPR047416">
    <property type="entry name" value="XPF_nuclease_Mus81"/>
</dbReference>
<feature type="compositionally biased region" description="Polar residues" evidence="17">
    <location>
        <begin position="225"/>
        <end position="248"/>
    </location>
</feature>
<sequence>MDLQQDLKYLFCQWLEEEYNVKVQRGQRNAPTFYRALKSVRQCPYPIKHPNQLSDLKFIGDKLVKLMSSKLQEYCDENGYNFPVDEASSAKEKANQDAEIVNNGRKRKSAKKSDKDPTKKKRKRKYVPAKNTGGYAILLVLYVHDLERKGMTKAEIIRHAVPFCSSSFTSNPSTGQFYSAWNSVNTLIKNEYVLSRGRPVYYYLTEEGEEVAGILKKVDDESKQRTSLNSPHTDKSLNSSFDRSPQYATKDNYSYMNRNIQPSPTRSDIARSKFSSGNKCKYNGVDYDIWPSGSYEIFFVSDDREVRSREEPEFFAKGVRARGVNCKVRALSVGDGVWVAINKESGSWATLDFIFERKRLDDLAESIKDGRFREQKSRLDKTGLQRIMYLIEEQMSSDISRFSDAIQTSMSMAVTYSNFHLKRTKDSDDTVKLLAMIHKQVQSFYKGKSLVVLEPRNLKSQKQYKSVLEMFRGHFTSENSNMQVVYNFDTFQGVMSKSSMTTVAEMFVRLLMTTRGVSLDKAIEIQREFKTPKKLIEKYQETGISGNGLEDQQAIIKDKEMLIHNIFKDRIGVRKIGPALSKKLYEVWGK</sequence>
<feature type="region of interest" description="Disordered" evidence="17">
    <location>
        <begin position="220"/>
        <end position="248"/>
    </location>
</feature>
<keyword evidence="5 16" id="KW-0540">Nuclease</keyword>
<dbReference type="GO" id="GO:0006308">
    <property type="term" value="P:DNA catabolic process"/>
    <property type="evidence" value="ECO:0007669"/>
    <property type="project" value="UniProtKB-UniRule"/>
</dbReference>
<dbReference type="GO" id="GO:0000712">
    <property type="term" value="P:resolution of meiotic recombination intermediates"/>
    <property type="evidence" value="ECO:0007669"/>
    <property type="project" value="TreeGrafter"/>
</dbReference>
<comment type="similarity">
    <text evidence="3 16">Belongs to the XPF family.</text>
</comment>
<dbReference type="Proteomes" id="UP000478008">
    <property type="component" value="Unassembled WGS sequence"/>
</dbReference>
<evidence type="ECO:0000313" key="21">
    <source>
        <dbReference type="Proteomes" id="UP000478008"/>
    </source>
</evidence>
<dbReference type="Gene3D" id="1.10.150.670">
    <property type="entry name" value="Crossover junction endonuclease EME1, DNA-binding domain"/>
    <property type="match status" value="1"/>
</dbReference>
<dbReference type="GO" id="GO:0008821">
    <property type="term" value="F:crossover junction DNA endonuclease activity"/>
    <property type="evidence" value="ECO:0007669"/>
    <property type="project" value="UniProtKB-UniRule"/>
</dbReference>
<evidence type="ECO:0000256" key="5">
    <source>
        <dbReference type="ARBA" id="ARBA00022722"/>
    </source>
</evidence>
<evidence type="ECO:0000313" key="22">
    <source>
        <dbReference type="Proteomes" id="UP000568158"/>
    </source>
</evidence>
<keyword evidence="8 16" id="KW-0227">DNA damage</keyword>
<proteinExistence type="inferred from homology"/>
<dbReference type="EC" id="3.1.22.-" evidence="16"/>
<dbReference type="CDD" id="cd21036">
    <property type="entry name" value="WH_MUS81"/>
    <property type="match status" value="1"/>
</dbReference>
<gene>
    <name evidence="20" type="primary">MUS81</name>
    <name evidence="20" type="ORF">DEBR0S4_15060G</name>
    <name evidence="19" type="ORF">HII12_001192</name>
</gene>
<evidence type="ECO:0000256" key="10">
    <source>
        <dbReference type="ARBA" id="ARBA00022842"/>
    </source>
</evidence>
<evidence type="ECO:0000256" key="9">
    <source>
        <dbReference type="ARBA" id="ARBA00022801"/>
    </source>
</evidence>
<dbReference type="PANTHER" id="PTHR13451">
    <property type="entry name" value="CLASS II CROSSOVER JUNCTION ENDONUCLEASE MUS81"/>
    <property type="match status" value="1"/>
</dbReference>
<comment type="function">
    <text evidence="15 16">Interacts with EME1 to form a DNA structure-specific endonuclease with substrate preference for branched DNA structures with a 5'-end at the branch nick. Typical substrates include 3'-flap structures, D-loops, replication forks and nicked Holliday junctions. May be required in mitosis for the processing of stalled or collapsed replication fork intermediates. May be required in meiosis for the repair of meiosis-specific double strand breaks subsequent to single-end invasion (SEI).</text>
</comment>
<dbReference type="InterPro" id="IPR036388">
    <property type="entry name" value="WH-like_DNA-bd_sf"/>
</dbReference>
<dbReference type="EMBL" id="JABCYN010000012">
    <property type="protein sequence ID" value="KAF6014775.1"/>
    <property type="molecule type" value="Genomic_DNA"/>
</dbReference>
<dbReference type="Gene3D" id="1.10.10.10">
    <property type="entry name" value="Winged helix-like DNA-binding domain superfamily/Winged helix DNA-binding domain"/>
    <property type="match status" value="1"/>
</dbReference>
<dbReference type="InterPro" id="IPR027421">
    <property type="entry name" value="DNA_pol_lamdba_lyase_dom_sf"/>
</dbReference>
<dbReference type="InterPro" id="IPR033309">
    <property type="entry name" value="Mus81"/>
</dbReference>
<dbReference type="SUPFAM" id="SSF47802">
    <property type="entry name" value="DNA polymerase beta, N-terminal domain-like"/>
    <property type="match status" value="1"/>
</dbReference>
<feature type="domain" description="ERCC4" evidence="18">
    <location>
        <begin position="298"/>
        <end position="395"/>
    </location>
</feature>
<feature type="region of interest" description="Disordered" evidence="17">
    <location>
        <begin position="87"/>
        <end position="126"/>
    </location>
</feature>
<evidence type="ECO:0000256" key="2">
    <source>
        <dbReference type="ARBA" id="ARBA00004123"/>
    </source>
</evidence>
<keyword evidence="10 16" id="KW-0460">Magnesium</keyword>
<keyword evidence="13 16" id="KW-0539">Nucleus</keyword>
<evidence type="ECO:0000256" key="16">
    <source>
        <dbReference type="RuleBase" id="RU369042"/>
    </source>
</evidence>
<dbReference type="Gene3D" id="3.40.50.10130">
    <property type="match status" value="1"/>
</dbReference>